<name>A0A9Q3JNC5_9BASI</name>
<dbReference type="PANTHER" id="PTHR37984:SF5">
    <property type="entry name" value="PROTEIN NYNRIN-LIKE"/>
    <property type="match status" value="1"/>
</dbReference>
<dbReference type="Gene3D" id="1.10.340.70">
    <property type="match status" value="1"/>
</dbReference>
<dbReference type="PANTHER" id="PTHR37984">
    <property type="entry name" value="PROTEIN CBG26694"/>
    <property type="match status" value="1"/>
</dbReference>
<comment type="caution">
    <text evidence="2">The sequence shown here is derived from an EMBL/GenBank/DDBJ whole genome shotgun (WGS) entry which is preliminary data.</text>
</comment>
<reference evidence="2" key="1">
    <citation type="submission" date="2021-03" db="EMBL/GenBank/DDBJ databases">
        <title>Draft genome sequence of rust myrtle Austropuccinia psidii MF-1, a brazilian biotype.</title>
        <authorList>
            <person name="Quecine M.C."/>
            <person name="Pachon D.M.R."/>
            <person name="Bonatelli M.L."/>
            <person name="Correr F.H."/>
            <person name="Franceschini L.M."/>
            <person name="Leite T.F."/>
            <person name="Margarido G.R.A."/>
            <person name="Almeida C.A."/>
            <person name="Ferrarezi J.A."/>
            <person name="Labate C.A."/>
        </authorList>
    </citation>
    <scope>NUCLEOTIDE SEQUENCE</scope>
    <source>
        <strain evidence="2">MF-1</strain>
    </source>
</reference>
<dbReference type="OrthoDB" id="10267344at2759"/>
<feature type="domain" description="Integrase zinc-binding" evidence="1">
    <location>
        <begin position="4"/>
        <end position="41"/>
    </location>
</feature>
<dbReference type="EMBL" id="AVOT02077224">
    <property type="protein sequence ID" value="MBW0565321.1"/>
    <property type="molecule type" value="Genomic_DNA"/>
</dbReference>
<evidence type="ECO:0000313" key="3">
    <source>
        <dbReference type="Proteomes" id="UP000765509"/>
    </source>
</evidence>
<evidence type="ECO:0000259" key="1">
    <source>
        <dbReference type="Pfam" id="PF17921"/>
    </source>
</evidence>
<dbReference type="Proteomes" id="UP000765509">
    <property type="component" value="Unassembled WGS sequence"/>
</dbReference>
<dbReference type="Pfam" id="PF17921">
    <property type="entry name" value="Integrase_H2C2"/>
    <property type="match status" value="1"/>
</dbReference>
<sequence>MGRMGKDRTKQRVESKAWWPQWEQELSEYIRTCEIFQRANRENGKRYGLIQYIEEPKHQWETIDMDWITGIVPGGKENFNSCLVIFDRYGNSVRFLPCHKEDTAMDTALLF</sequence>
<evidence type="ECO:0000313" key="2">
    <source>
        <dbReference type="EMBL" id="MBW0565321.1"/>
    </source>
</evidence>
<dbReference type="InterPro" id="IPR041588">
    <property type="entry name" value="Integrase_H2C2"/>
</dbReference>
<keyword evidence="3" id="KW-1185">Reference proteome</keyword>
<dbReference type="AlphaFoldDB" id="A0A9Q3JNC5"/>
<proteinExistence type="predicted"/>
<protein>
    <recommendedName>
        <fullName evidence="1">Integrase zinc-binding domain-containing protein</fullName>
    </recommendedName>
</protein>
<accession>A0A9Q3JNC5</accession>
<organism evidence="2 3">
    <name type="scientific">Austropuccinia psidii MF-1</name>
    <dbReference type="NCBI Taxonomy" id="1389203"/>
    <lineage>
        <taxon>Eukaryota</taxon>
        <taxon>Fungi</taxon>
        <taxon>Dikarya</taxon>
        <taxon>Basidiomycota</taxon>
        <taxon>Pucciniomycotina</taxon>
        <taxon>Pucciniomycetes</taxon>
        <taxon>Pucciniales</taxon>
        <taxon>Sphaerophragmiaceae</taxon>
        <taxon>Austropuccinia</taxon>
    </lineage>
</organism>
<dbReference type="InterPro" id="IPR050951">
    <property type="entry name" value="Retrovirus_Pol_polyprotein"/>
</dbReference>
<gene>
    <name evidence="2" type="ORF">O181_105036</name>
</gene>